<sequence>MASIVSFVAVGEMVDYCCSKASTLAFYEGLTQELRHFYAAFNVLTIIVHSLWVDTPMIKGLTDYQSTFR</sequence>
<organism evidence="1 2">
    <name type="scientific">Penicillium salamii</name>
    <dbReference type="NCBI Taxonomy" id="1612424"/>
    <lineage>
        <taxon>Eukaryota</taxon>
        <taxon>Fungi</taxon>
        <taxon>Dikarya</taxon>
        <taxon>Ascomycota</taxon>
        <taxon>Pezizomycotina</taxon>
        <taxon>Eurotiomycetes</taxon>
        <taxon>Eurotiomycetidae</taxon>
        <taxon>Eurotiales</taxon>
        <taxon>Aspergillaceae</taxon>
        <taxon>Penicillium</taxon>
    </lineage>
</organism>
<comment type="caution">
    <text evidence="1">The sequence shown here is derived from an EMBL/GenBank/DDBJ whole genome shotgun (WGS) entry which is preliminary data.</text>
</comment>
<gene>
    <name evidence="1" type="ORF">PSALAMII_LOCUS6800</name>
</gene>
<dbReference type="InterPro" id="IPR036291">
    <property type="entry name" value="NAD(P)-bd_dom_sf"/>
</dbReference>
<protein>
    <submittedName>
        <fullName evidence="1">Uncharacterized protein</fullName>
    </submittedName>
</protein>
<evidence type="ECO:0000313" key="1">
    <source>
        <dbReference type="EMBL" id="CAG8391402.1"/>
    </source>
</evidence>
<dbReference type="Gene3D" id="3.40.50.720">
    <property type="entry name" value="NAD(P)-binding Rossmann-like Domain"/>
    <property type="match status" value="1"/>
</dbReference>
<dbReference type="OrthoDB" id="196103at2759"/>
<dbReference type="Proteomes" id="UP001152649">
    <property type="component" value="Unassembled WGS sequence"/>
</dbReference>
<keyword evidence="2" id="KW-1185">Reference proteome</keyword>
<dbReference type="AlphaFoldDB" id="A0A9W4NLQ3"/>
<dbReference type="SUPFAM" id="SSF51735">
    <property type="entry name" value="NAD(P)-binding Rossmann-fold domains"/>
    <property type="match status" value="1"/>
</dbReference>
<accession>A0A9W4NLQ3</accession>
<reference evidence="1" key="1">
    <citation type="submission" date="2021-07" db="EMBL/GenBank/DDBJ databases">
        <authorList>
            <person name="Branca A.L. A."/>
        </authorList>
    </citation>
    <scope>NUCLEOTIDE SEQUENCE</scope>
</reference>
<proteinExistence type="predicted"/>
<name>A0A9W4NLQ3_9EURO</name>
<evidence type="ECO:0000313" key="2">
    <source>
        <dbReference type="Proteomes" id="UP001152649"/>
    </source>
</evidence>
<dbReference type="EMBL" id="CAJVPG010000321">
    <property type="protein sequence ID" value="CAG8391402.1"/>
    <property type="molecule type" value="Genomic_DNA"/>
</dbReference>